<feature type="transmembrane region" description="Helical" evidence="1">
    <location>
        <begin position="345"/>
        <end position="363"/>
    </location>
</feature>
<feature type="transmembrane region" description="Helical" evidence="1">
    <location>
        <begin position="307"/>
        <end position="336"/>
    </location>
</feature>
<feature type="transmembrane region" description="Helical" evidence="1">
    <location>
        <begin position="246"/>
        <end position="266"/>
    </location>
</feature>
<feature type="transmembrane region" description="Helical" evidence="1">
    <location>
        <begin position="450"/>
        <end position="468"/>
    </location>
</feature>
<name>A0A5K1T8B5_9LEPT</name>
<dbReference type="AlphaFoldDB" id="A0A5K1T8B5"/>
<feature type="transmembrane region" description="Helical" evidence="1">
    <location>
        <begin position="480"/>
        <end position="502"/>
    </location>
</feature>
<feature type="transmembrane region" description="Helical" evidence="1">
    <location>
        <begin position="12"/>
        <end position="31"/>
    </location>
</feature>
<reference evidence="2 3" key="1">
    <citation type="journal article" date="2019" name="PLoS Negl. Trop. Dis.">
        <title>Revisiting the worldwide diversity of Leptospira species in the environment.</title>
        <authorList>
            <person name="Vincent A.T."/>
            <person name="Schiettekatte O."/>
            <person name="Bourhy P."/>
            <person name="Veyrier F.J."/>
            <person name="Picardeau M."/>
        </authorList>
    </citation>
    <scope>NUCLEOTIDE SEQUENCE [LARGE SCALE GENOMIC DNA]</scope>
    <source>
        <strain evidence="2 3">201800280</strain>
    </source>
</reference>
<sequence length="654" mass="75400">MESMSIMRNRTNLWLNFLTFIFTVAFNYVFLSNLNIDQSNRGVALEFVAFSVLVCLIYFSIKLSLKNSGSSIVSLFVLLIVISYIPGVAIIRLGFLILTVILFLWFGRKQLNTVMLRFRSIPKSFVLISLAMSFIFASFLVESQASNVVDPLIEKKVQQLVLNPDTLYHASVSENIRNYSVASTGMHGLNPVYYHIFSHFLFSRISLIMEVPAYIVYGFGSVLFFGPLLLLFLLEVSQEYARGWNSFFKILFVFLALAAILTKPFVTIFGSHFYSESYLVSLIFFAAFMSALGSLSNRKISNQTFLLIPLCLLFITLSKISVGVIAFAILGVFLIFQKKYFSPRVLIFFGISLVFFLLGYLGSKPQSNIKGLEVRFVWKFFQSHFASDLSLPQFVFSHFIYFWLIAPVSFLLLFAKRINKNELMLSLAFILITFIGFFGLNITIDSSGYYFSNLHAFFSLFLASTFSKRLPRKIDFTRKYPIYISYLFFVLFIFVVLVGNFFTSRARSSLRTISEITKEVRGNSFEDGYIQILQEVRKIPRKDLLVYIPKSEVNFWNNQSDKISPWKHQQCIKMPFFVPMISGKPSLFGLPMMEGSKTQCYNFVRGYEGYPQEIYQKSQQMEHTENELCDETKRLGFSGYVEIRYPNYTIKECK</sequence>
<feature type="transmembrane region" description="Helical" evidence="1">
    <location>
        <begin position="125"/>
        <end position="141"/>
    </location>
</feature>
<evidence type="ECO:0000256" key="1">
    <source>
        <dbReference type="SAM" id="Phobius"/>
    </source>
</evidence>
<keyword evidence="1" id="KW-0472">Membrane</keyword>
<feature type="transmembrane region" description="Helical" evidence="1">
    <location>
        <begin position="43"/>
        <end position="61"/>
    </location>
</feature>
<evidence type="ECO:0000313" key="3">
    <source>
        <dbReference type="Proteomes" id="UP000297394"/>
    </source>
</evidence>
<gene>
    <name evidence="2" type="ORF">EHQ23_17645</name>
</gene>
<keyword evidence="1" id="KW-1133">Transmembrane helix</keyword>
<dbReference type="RefSeq" id="WP_135769629.1">
    <property type="nucleotide sequence ID" value="NZ_RQFM01000027.1"/>
</dbReference>
<comment type="caution">
    <text evidence="2">The sequence shown here is derived from an EMBL/GenBank/DDBJ whole genome shotgun (WGS) entry which is preliminary data.</text>
</comment>
<feature type="transmembrane region" description="Helical" evidence="1">
    <location>
        <begin position="214"/>
        <end position="234"/>
    </location>
</feature>
<protein>
    <submittedName>
        <fullName evidence="2">Uncharacterized protein</fullName>
    </submittedName>
</protein>
<feature type="transmembrane region" description="Helical" evidence="1">
    <location>
        <begin position="423"/>
        <end position="444"/>
    </location>
</feature>
<organism evidence="2 3">
    <name type="scientific">Leptospira bourretii</name>
    <dbReference type="NCBI Taxonomy" id="2484962"/>
    <lineage>
        <taxon>Bacteria</taxon>
        <taxon>Pseudomonadati</taxon>
        <taxon>Spirochaetota</taxon>
        <taxon>Spirochaetia</taxon>
        <taxon>Leptospirales</taxon>
        <taxon>Leptospiraceae</taxon>
        <taxon>Leptospira</taxon>
    </lineage>
</organism>
<accession>A0A5K1T8B5</accession>
<evidence type="ECO:0000313" key="2">
    <source>
        <dbReference type="EMBL" id="TGK79431.1"/>
    </source>
</evidence>
<dbReference type="EMBL" id="RQFM01000027">
    <property type="protein sequence ID" value="TGK79431.1"/>
    <property type="molecule type" value="Genomic_DNA"/>
</dbReference>
<keyword evidence="1" id="KW-0812">Transmembrane</keyword>
<dbReference type="OrthoDB" id="345873at2"/>
<proteinExistence type="predicted"/>
<feature type="transmembrane region" description="Helical" evidence="1">
    <location>
        <begin position="394"/>
        <end position="414"/>
    </location>
</feature>
<feature type="transmembrane region" description="Helical" evidence="1">
    <location>
        <begin position="278"/>
        <end position="295"/>
    </location>
</feature>
<dbReference type="Proteomes" id="UP000297394">
    <property type="component" value="Unassembled WGS sequence"/>
</dbReference>
<feature type="transmembrane region" description="Helical" evidence="1">
    <location>
        <begin position="73"/>
        <end position="105"/>
    </location>
</feature>